<sequence>MDRVPFKFVEDVLEDLKARKSKPEPGDRFQFGAIPWYWQGSAASGLFGLQEYWGTHSRSCADKDRATLVSGRRELLQDPRSAVERTTQLREELQREQRSQESQRRQEEAQLQVQRRRLERNAKERIGSSQTEPEKAPNLYLTPFPVRRRALALVSFKLLNIQLPTSVQQVMMPRPKFAVSKLSRTLNQRHIDEETTTDSENNIVLETDPEVKIVHVKLSNRRPNPKLTWI</sequence>
<feature type="region of interest" description="Disordered" evidence="1">
    <location>
        <begin position="77"/>
        <end position="108"/>
    </location>
</feature>
<evidence type="ECO:0000313" key="2">
    <source>
        <dbReference type="Proteomes" id="UP000095287"/>
    </source>
</evidence>
<evidence type="ECO:0000256" key="1">
    <source>
        <dbReference type="SAM" id="MobiDB-lite"/>
    </source>
</evidence>
<name>A0A1I7Z895_9BILA</name>
<proteinExistence type="predicted"/>
<keyword evidence="2" id="KW-1185">Reference proteome</keyword>
<dbReference type="WBParaSite" id="L893_g23593.t1">
    <property type="protein sequence ID" value="L893_g23593.t1"/>
    <property type="gene ID" value="L893_g23593"/>
</dbReference>
<protein>
    <submittedName>
        <fullName evidence="3">UBX domain-containing protein</fullName>
    </submittedName>
</protein>
<evidence type="ECO:0000313" key="3">
    <source>
        <dbReference type="WBParaSite" id="L893_g23593.t1"/>
    </source>
</evidence>
<organism evidence="2 3">
    <name type="scientific">Steinernema glaseri</name>
    <dbReference type="NCBI Taxonomy" id="37863"/>
    <lineage>
        <taxon>Eukaryota</taxon>
        <taxon>Metazoa</taxon>
        <taxon>Ecdysozoa</taxon>
        <taxon>Nematoda</taxon>
        <taxon>Chromadorea</taxon>
        <taxon>Rhabditida</taxon>
        <taxon>Tylenchina</taxon>
        <taxon>Panagrolaimomorpha</taxon>
        <taxon>Strongyloidoidea</taxon>
        <taxon>Steinernematidae</taxon>
        <taxon>Steinernema</taxon>
    </lineage>
</organism>
<accession>A0A1I7Z895</accession>
<dbReference type="Proteomes" id="UP000095287">
    <property type="component" value="Unplaced"/>
</dbReference>
<reference evidence="3" key="1">
    <citation type="submission" date="2016-11" db="UniProtKB">
        <authorList>
            <consortium name="WormBaseParasite"/>
        </authorList>
    </citation>
    <scope>IDENTIFICATION</scope>
</reference>
<dbReference type="AlphaFoldDB" id="A0A1I7Z895"/>